<dbReference type="InParanoid" id="F6XBZ2"/>
<name>F6XBZ2_MONDO</name>
<protein>
    <recommendedName>
        <fullName evidence="9">Transmembrane BAX inhibitor motif-containing protein 6</fullName>
    </recommendedName>
</protein>
<dbReference type="Proteomes" id="UP000002280">
    <property type="component" value="Chromosome 7"/>
</dbReference>
<reference evidence="7" key="2">
    <citation type="submission" date="2025-08" db="UniProtKB">
        <authorList>
            <consortium name="Ensembl"/>
        </authorList>
    </citation>
    <scope>IDENTIFICATION</scope>
</reference>
<reference evidence="7 8" key="1">
    <citation type="journal article" date="2007" name="Nature">
        <title>Genome of the marsupial Monodelphis domestica reveals innovation in non-coding sequences.</title>
        <authorList>
            <person name="Mikkelsen T.S."/>
            <person name="Wakefield M.J."/>
            <person name="Aken B."/>
            <person name="Amemiya C.T."/>
            <person name="Chang J.L."/>
            <person name="Duke S."/>
            <person name="Garber M."/>
            <person name="Gentles A.J."/>
            <person name="Goodstadt L."/>
            <person name="Heger A."/>
            <person name="Jurka J."/>
            <person name="Kamal M."/>
            <person name="Mauceli E."/>
            <person name="Searle S.M."/>
            <person name="Sharpe T."/>
            <person name="Baker M.L."/>
            <person name="Batzer M.A."/>
            <person name="Benos P.V."/>
            <person name="Belov K."/>
            <person name="Clamp M."/>
            <person name="Cook A."/>
            <person name="Cuff J."/>
            <person name="Das R."/>
            <person name="Davidow L."/>
            <person name="Deakin J.E."/>
            <person name="Fazzari M.J."/>
            <person name="Glass J.L."/>
            <person name="Grabherr M."/>
            <person name="Greally J.M."/>
            <person name="Gu W."/>
            <person name="Hore T.A."/>
            <person name="Huttley G.A."/>
            <person name="Kleber M."/>
            <person name="Jirtle R.L."/>
            <person name="Koina E."/>
            <person name="Lee J.T."/>
            <person name="Mahony S."/>
            <person name="Marra M.A."/>
            <person name="Miller R.D."/>
            <person name="Nicholls R.D."/>
            <person name="Oda M."/>
            <person name="Papenfuss A.T."/>
            <person name="Parra Z.E."/>
            <person name="Pollock D.D."/>
            <person name="Ray D.A."/>
            <person name="Schein J.E."/>
            <person name="Speed T.P."/>
            <person name="Thompson K."/>
            <person name="VandeBerg J.L."/>
            <person name="Wade C.M."/>
            <person name="Walker J.A."/>
            <person name="Waters P.D."/>
            <person name="Webber C."/>
            <person name="Weidman J.R."/>
            <person name="Xie X."/>
            <person name="Zody M.C."/>
            <person name="Baldwin J."/>
            <person name="Abdouelleil A."/>
            <person name="Abdulkadir J."/>
            <person name="Abebe A."/>
            <person name="Abera B."/>
            <person name="Abreu J."/>
            <person name="Acer S.C."/>
            <person name="Aftuck L."/>
            <person name="Alexander A."/>
            <person name="An P."/>
            <person name="Anderson E."/>
            <person name="Anderson S."/>
            <person name="Arachi H."/>
            <person name="Azer M."/>
            <person name="Bachantsang P."/>
            <person name="Barry A."/>
            <person name="Bayul T."/>
            <person name="Berlin A."/>
            <person name="Bessette D."/>
            <person name="Bloom T."/>
            <person name="Bloom T."/>
            <person name="Boguslavskiy L."/>
            <person name="Bonnet C."/>
            <person name="Boukhgalter B."/>
            <person name="Bourzgui I."/>
            <person name="Brown A."/>
            <person name="Cahill P."/>
            <person name="Channer S."/>
            <person name="Cheshatsang Y."/>
            <person name="Chuda L."/>
            <person name="Citroen M."/>
            <person name="Collymore A."/>
            <person name="Cooke P."/>
            <person name="Costello M."/>
            <person name="D'Aco K."/>
            <person name="Daza R."/>
            <person name="De Haan G."/>
            <person name="DeGray S."/>
            <person name="DeMaso C."/>
            <person name="Dhargay N."/>
            <person name="Dooley K."/>
            <person name="Dooley E."/>
            <person name="Doricent M."/>
            <person name="Dorje P."/>
            <person name="Dorjee K."/>
            <person name="Dupes A."/>
            <person name="Elong R."/>
            <person name="Falk J."/>
            <person name="Farina A."/>
            <person name="Faro S."/>
            <person name="Ferguson D."/>
            <person name="Fisher S."/>
            <person name="Foley C.D."/>
            <person name="Franke A."/>
            <person name="Friedrich D."/>
            <person name="Gadbois L."/>
            <person name="Gearin G."/>
            <person name="Gearin C.R."/>
            <person name="Giannoukos G."/>
            <person name="Goode T."/>
            <person name="Graham J."/>
            <person name="Grandbois E."/>
            <person name="Grewal S."/>
            <person name="Gyaltsen K."/>
            <person name="Hafez N."/>
            <person name="Hagos B."/>
            <person name="Hall J."/>
            <person name="Henson C."/>
            <person name="Hollinger A."/>
            <person name="Honan T."/>
            <person name="Huard M.D."/>
            <person name="Hughes L."/>
            <person name="Hurhula B."/>
            <person name="Husby M.E."/>
            <person name="Kamat A."/>
            <person name="Kanga B."/>
            <person name="Kashin S."/>
            <person name="Khazanovich D."/>
            <person name="Kisner P."/>
            <person name="Lance K."/>
            <person name="Lara M."/>
            <person name="Lee W."/>
            <person name="Lennon N."/>
            <person name="Letendre F."/>
            <person name="LeVine R."/>
            <person name="Lipovsky A."/>
            <person name="Liu X."/>
            <person name="Liu J."/>
            <person name="Liu S."/>
            <person name="Lokyitsang T."/>
            <person name="Lokyitsang Y."/>
            <person name="Lubonja R."/>
            <person name="Lui A."/>
            <person name="MacDonald P."/>
            <person name="Magnisalis V."/>
            <person name="Maru K."/>
            <person name="Matthews C."/>
            <person name="McCusker W."/>
            <person name="McDonough S."/>
            <person name="Mehta T."/>
            <person name="Meldrim J."/>
            <person name="Meneus L."/>
            <person name="Mihai O."/>
            <person name="Mihalev A."/>
            <person name="Mihova T."/>
            <person name="Mittelman R."/>
            <person name="Mlenga V."/>
            <person name="Montmayeur A."/>
            <person name="Mulrain L."/>
            <person name="Navidi A."/>
            <person name="Naylor J."/>
            <person name="Negash T."/>
            <person name="Nguyen T."/>
            <person name="Nguyen N."/>
            <person name="Nicol R."/>
            <person name="Norbu C."/>
            <person name="Norbu N."/>
            <person name="Novod N."/>
            <person name="O'Neill B."/>
            <person name="Osman S."/>
            <person name="Markiewicz E."/>
            <person name="Oyono O.L."/>
            <person name="Patti C."/>
            <person name="Phunkhang P."/>
            <person name="Pierre F."/>
            <person name="Priest M."/>
            <person name="Raghuraman S."/>
            <person name="Rege F."/>
            <person name="Reyes R."/>
            <person name="Rise C."/>
            <person name="Rogov P."/>
            <person name="Ross K."/>
            <person name="Ryan E."/>
            <person name="Settipalli S."/>
            <person name="Shea T."/>
            <person name="Sherpa N."/>
            <person name="Shi L."/>
            <person name="Shih D."/>
            <person name="Sparrow T."/>
            <person name="Spaulding J."/>
            <person name="Stalker J."/>
            <person name="Stange-Thomann N."/>
            <person name="Stavropoulos S."/>
            <person name="Stone C."/>
            <person name="Strader C."/>
            <person name="Tesfaye S."/>
            <person name="Thomson T."/>
            <person name="Thoulutsang Y."/>
            <person name="Thoulutsang D."/>
            <person name="Topham K."/>
            <person name="Topping I."/>
            <person name="Tsamla T."/>
            <person name="Vassiliev H."/>
            <person name="Vo A."/>
            <person name="Wangchuk T."/>
            <person name="Wangdi T."/>
            <person name="Weiand M."/>
            <person name="Wilkinson J."/>
            <person name="Wilson A."/>
            <person name="Yadav S."/>
            <person name="Young G."/>
            <person name="Yu Q."/>
            <person name="Zembek L."/>
            <person name="Zhong D."/>
            <person name="Zimmer A."/>
            <person name="Zwirko Z."/>
            <person name="Jaffe D.B."/>
            <person name="Alvarez P."/>
            <person name="Brockman W."/>
            <person name="Butler J."/>
            <person name="Chin C."/>
            <person name="Gnerre S."/>
            <person name="MacCallum I."/>
            <person name="Graves J.A."/>
            <person name="Ponting C.P."/>
            <person name="Breen M."/>
            <person name="Samollow P.B."/>
            <person name="Lander E.S."/>
            <person name="Lindblad-Toh K."/>
        </authorList>
    </citation>
    <scope>NUCLEOTIDE SEQUENCE [LARGE SCALE GENOMIC DNA]</scope>
</reference>
<feature type="transmembrane region" description="Helical" evidence="6">
    <location>
        <begin position="49"/>
        <end position="65"/>
    </location>
</feature>
<comment type="similarity">
    <text evidence="2 6">Belongs to the BI1 family.</text>
</comment>
<feature type="transmembrane region" description="Helical" evidence="6">
    <location>
        <begin position="105"/>
        <end position="132"/>
    </location>
</feature>
<dbReference type="Pfam" id="PF01027">
    <property type="entry name" value="Bax1-I"/>
    <property type="match status" value="1"/>
</dbReference>
<dbReference type="InterPro" id="IPR006214">
    <property type="entry name" value="Bax_inhibitor_1-related"/>
</dbReference>
<dbReference type="PANTHER" id="PTHR23291:SF32">
    <property type="entry name" value="BAX INHIBITOR 1"/>
    <property type="match status" value="1"/>
</dbReference>
<dbReference type="STRING" id="13616.ENSMODP00000034962"/>
<dbReference type="AlphaFoldDB" id="F6XBZ2"/>
<evidence type="ECO:0000256" key="6">
    <source>
        <dbReference type="RuleBase" id="RU004379"/>
    </source>
</evidence>
<dbReference type="GO" id="GO:0005262">
    <property type="term" value="F:calcium channel activity"/>
    <property type="evidence" value="ECO:0000318"/>
    <property type="project" value="GO_Central"/>
</dbReference>
<evidence type="ECO:0000256" key="1">
    <source>
        <dbReference type="ARBA" id="ARBA00004141"/>
    </source>
</evidence>
<sequence>MLIWETNLKALSRIPHISPAGFISILCSLGVLIWLLNIPHRKETEPKRLFLLAGFAFLIGIDLGPDLDTCIDIDPSIIPSSFLGTTATFSSFTLSSIFGHCLSYIYLSAILGAALILILISYLGNLFFISTWLYQANLYFGLAFMCGLVLFDTQLIIVKAEKKDEDYIGHSMDLFLDFVTLFRKFMVILEMNEKNKLKNQ</sequence>
<dbReference type="OMA" id="IFFISTW"/>
<evidence type="ECO:0008006" key="9">
    <source>
        <dbReference type="Google" id="ProtNLM"/>
    </source>
</evidence>
<dbReference type="eggNOG" id="KOG1629">
    <property type="taxonomic scope" value="Eukaryota"/>
</dbReference>
<dbReference type="GO" id="GO:0034620">
    <property type="term" value="P:cellular response to unfolded protein"/>
    <property type="evidence" value="ECO:0000318"/>
    <property type="project" value="GO_Central"/>
</dbReference>
<dbReference type="GeneTree" id="ENSGT01050000244940"/>
<dbReference type="GO" id="GO:0060698">
    <property type="term" value="F:endoribonuclease inhibitor activity"/>
    <property type="evidence" value="ECO:0000318"/>
    <property type="project" value="GO_Central"/>
</dbReference>
<keyword evidence="5 6" id="KW-0472">Membrane</keyword>
<dbReference type="GO" id="GO:2001234">
    <property type="term" value="P:negative regulation of apoptotic signaling pathway"/>
    <property type="evidence" value="ECO:0000318"/>
    <property type="project" value="GO_Central"/>
</dbReference>
<comment type="subcellular location">
    <subcellularLocation>
        <location evidence="1">Membrane</location>
        <topology evidence="1">Multi-pass membrane protein</topology>
    </subcellularLocation>
</comment>
<evidence type="ECO:0000256" key="5">
    <source>
        <dbReference type="ARBA" id="ARBA00023136"/>
    </source>
</evidence>
<feature type="transmembrane region" description="Helical" evidence="6">
    <location>
        <begin position="77"/>
        <end position="98"/>
    </location>
</feature>
<dbReference type="Ensembl" id="ENSMODT00000036550.2">
    <property type="protein sequence ID" value="ENSMODP00000034962.2"/>
    <property type="gene ID" value="ENSMODG00000024645.2"/>
</dbReference>
<reference evidence="7" key="3">
    <citation type="submission" date="2025-09" db="UniProtKB">
        <authorList>
            <consortium name="Ensembl"/>
        </authorList>
    </citation>
    <scope>IDENTIFICATION</scope>
</reference>
<evidence type="ECO:0000256" key="3">
    <source>
        <dbReference type="ARBA" id="ARBA00022692"/>
    </source>
</evidence>
<feature type="transmembrane region" description="Helical" evidence="6">
    <location>
        <begin position="20"/>
        <end position="37"/>
    </location>
</feature>
<evidence type="ECO:0000256" key="2">
    <source>
        <dbReference type="ARBA" id="ARBA00010350"/>
    </source>
</evidence>
<keyword evidence="8" id="KW-1185">Reference proteome</keyword>
<proteinExistence type="inferred from homology"/>
<keyword evidence="3 6" id="KW-0812">Transmembrane</keyword>
<dbReference type="Bgee" id="ENSMODG00000024645">
    <property type="expression patterns" value="Expressed in spermatid and 9 other cell types or tissues"/>
</dbReference>
<feature type="transmembrane region" description="Helical" evidence="6">
    <location>
        <begin position="138"/>
        <end position="158"/>
    </location>
</feature>
<dbReference type="PANTHER" id="PTHR23291">
    <property type="entry name" value="BAX INHIBITOR-RELATED"/>
    <property type="match status" value="1"/>
</dbReference>
<evidence type="ECO:0000256" key="4">
    <source>
        <dbReference type="ARBA" id="ARBA00022989"/>
    </source>
</evidence>
<evidence type="ECO:0000313" key="7">
    <source>
        <dbReference type="Ensembl" id="ENSMODP00000034962.2"/>
    </source>
</evidence>
<organism evidence="7 8">
    <name type="scientific">Monodelphis domestica</name>
    <name type="common">Gray short-tailed opossum</name>
    <dbReference type="NCBI Taxonomy" id="13616"/>
    <lineage>
        <taxon>Eukaryota</taxon>
        <taxon>Metazoa</taxon>
        <taxon>Chordata</taxon>
        <taxon>Craniata</taxon>
        <taxon>Vertebrata</taxon>
        <taxon>Euteleostomi</taxon>
        <taxon>Mammalia</taxon>
        <taxon>Metatheria</taxon>
        <taxon>Didelphimorphia</taxon>
        <taxon>Didelphidae</taxon>
        <taxon>Monodelphis</taxon>
    </lineage>
</organism>
<accession>F6XBZ2</accession>
<evidence type="ECO:0000313" key="8">
    <source>
        <dbReference type="Proteomes" id="UP000002280"/>
    </source>
</evidence>
<dbReference type="HOGENOM" id="CLU_061277_0_0_1"/>
<keyword evidence="4 6" id="KW-1133">Transmembrane helix</keyword>
<dbReference type="GO" id="GO:0005789">
    <property type="term" value="C:endoplasmic reticulum membrane"/>
    <property type="evidence" value="ECO:0000318"/>
    <property type="project" value="GO_Central"/>
</dbReference>